<keyword evidence="2" id="KW-0812">Transmembrane</keyword>
<keyword evidence="2" id="KW-1133">Transmembrane helix</keyword>
<dbReference type="PANTHER" id="PTHR42032">
    <property type="entry name" value="YALI0E30679P"/>
    <property type="match status" value="1"/>
</dbReference>
<feature type="non-terminal residue" evidence="3">
    <location>
        <position position="339"/>
    </location>
</feature>
<keyword evidence="4" id="KW-1185">Reference proteome</keyword>
<feature type="transmembrane region" description="Helical" evidence="2">
    <location>
        <begin position="32"/>
        <end position="53"/>
    </location>
</feature>
<accession>A0A0C3NIT9</accession>
<protein>
    <submittedName>
        <fullName evidence="3">Uncharacterized protein</fullName>
    </submittedName>
</protein>
<dbReference type="PANTHER" id="PTHR42032:SF1">
    <property type="entry name" value="YALI0E30679P"/>
    <property type="match status" value="1"/>
</dbReference>
<sequence length="339" mass="38715">MKAWYEFDLAITVALVSPVGNWLTGGDHVKNVVLLLLLVFYLHQIIEVPWNLYQLSRPRRRSYPSSEDASTEDRYTRIASSELRAFELFYLALTILSPCLGALLLRFICDSLSASISWFSITLFVLATGLRPWNHLVSRLRQRITDLHDLVHYPPSEMEKAQEHLKLLTEKVALLETQLRESQARVEAVSNEIYANVEETYEGMERGVRRQEKKLEAAKNAHETRLCRLEKDVESLLERREIRADPVSPTLLSSLEEQLKILKPYWAAGNTRPTSPSRLRSCQKSGLCRSPPISLETIPERAAFQPTIHVAPSPFHILGLKLFFGIGDLITLPLRYLIA</sequence>
<reference evidence="3 4" key="1">
    <citation type="submission" date="2014-04" db="EMBL/GenBank/DDBJ databases">
        <authorList>
            <consortium name="DOE Joint Genome Institute"/>
            <person name="Kuo A."/>
            <person name="Kohler A."/>
            <person name="Costa M.D."/>
            <person name="Nagy L.G."/>
            <person name="Floudas D."/>
            <person name="Copeland A."/>
            <person name="Barry K.W."/>
            <person name="Cichocki N."/>
            <person name="Veneault-Fourrey C."/>
            <person name="LaButti K."/>
            <person name="Lindquist E.A."/>
            <person name="Lipzen A."/>
            <person name="Lundell T."/>
            <person name="Morin E."/>
            <person name="Murat C."/>
            <person name="Sun H."/>
            <person name="Tunlid A."/>
            <person name="Henrissat B."/>
            <person name="Grigoriev I.V."/>
            <person name="Hibbett D.S."/>
            <person name="Martin F."/>
            <person name="Nordberg H.P."/>
            <person name="Cantor M.N."/>
            <person name="Hua S.X."/>
        </authorList>
    </citation>
    <scope>NUCLEOTIDE SEQUENCE [LARGE SCALE GENOMIC DNA]</scope>
    <source>
        <strain evidence="3 4">Marx 270</strain>
    </source>
</reference>
<name>A0A0C3NIT9_PISTI</name>
<dbReference type="STRING" id="870435.A0A0C3NIT9"/>
<dbReference type="HOGENOM" id="CLU_037537_0_0_1"/>
<feature type="transmembrane region" description="Helical" evidence="2">
    <location>
        <begin position="114"/>
        <end position="133"/>
    </location>
</feature>
<organism evidence="3 4">
    <name type="scientific">Pisolithus tinctorius Marx 270</name>
    <dbReference type="NCBI Taxonomy" id="870435"/>
    <lineage>
        <taxon>Eukaryota</taxon>
        <taxon>Fungi</taxon>
        <taxon>Dikarya</taxon>
        <taxon>Basidiomycota</taxon>
        <taxon>Agaricomycotina</taxon>
        <taxon>Agaricomycetes</taxon>
        <taxon>Agaricomycetidae</taxon>
        <taxon>Boletales</taxon>
        <taxon>Sclerodermatineae</taxon>
        <taxon>Pisolithaceae</taxon>
        <taxon>Pisolithus</taxon>
    </lineage>
</organism>
<evidence type="ECO:0000256" key="1">
    <source>
        <dbReference type="SAM" id="Coils"/>
    </source>
</evidence>
<gene>
    <name evidence="3" type="ORF">M404DRAFT_754528</name>
</gene>
<dbReference type="EMBL" id="KN831993">
    <property type="protein sequence ID" value="KIO00895.1"/>
    <property type="molecule type" value="Genomic_DNA"/>
</dbReference>
<reference evidence="4" key="2">
    <citation type="submission" date="2015-01" db="EMBL/GenBank/DDBJ databases">
        <title>Evolutionary Origins and Diversification of the Mycorrhizal Mutualists.</title>
        <authorList>
            <consortium name="DOE Joint Genome Institute"/>
            <consortium name="Mycorrhizal Genomics Consortium"/>
            <person name="Kohler A."/>
            <person name="Kuo A."/>
            <person name="Nagy L.G."/>
            <person name="Floudas D."/>
            <person name="Copeland A."/>
            <person name="Barry K.W."/>
            <person name="Cichocki N."/>
            <person name="Veneault-Fourrey C."/>
            <person name="LaButti K."/>
            <person name="Lindquist E.A."/>
            <person name="Lipzen A."/>
            <person name="Lundell T."/>
            <person name="Morin E."/>
            <person name="Murat C."/>
            <person name="Riley R."/>
            <person name="Ohm R."/>
            <person name="Sun H."/>
            <person name="Tunlid A."/>
            <person name="Henrissat B."/>
            <person name="Grigoriev I.V."/>
            <person name="Hibbett D.S."/>
            <person name="Martin F."/>
        </authorList>
    </citation>
    <scope>NUCLEOTIDE SEQUENCE [LARGE SCALE GENOMIC DNA]</scope>
    <source>
        <strain evidence="4">Marx 270</strain>
    </source>
</reference>
<dbReference type="AlphaFoldDB" id="A0A0C3NIT9"/>
<evidence type="ECO:0000256" key="2">
    <source>
        <dbReference type="SAM" id="Phobius"/>
    </source>
</evidence>
<proteinExistence type="predicted"/>
<evidence type="ECO:0000313" key="3">
    <source>
        <dbReference type="EMBL" id="KIO00895.1"/>
    </source>
</evidence>
<keyword evidence="2" id="KW-0472">Membrane</keyword>
<dbReference type="OrthoDB" id="10263751at2759"/>
<dbReference type="InParanoid" id="A0A0C3NIT9"/>
<keyword evidence="1" id="KW-0175">Coiled coil</keyword>
<evidence type="ECO:0000313" key="4">
    <source>
        <dbReference type="Proteomes" id="UP000054217"/>
    </source>
</evidence>
<dbReference type="Gene3D" id="1.10.287.1490">
    <property type="match status" value="1"/>
</dbReference>
<feature type="transmembrane region" description="Helical" evidence="2">
    <location>
        <begin position="88"/>
        <end position="108"/>
    </location>
</feature>
<dbReference type="Proteomes" id="UP000054217">
    <property type="component" value="Unassembled WGS sequence"/>
</dbReference>
<feature type="coiled-coil region" evidence="1">
    <location>
        <begin position="158"/>
        <end position="221"/>
    </location>
</feature>